<keyword evidence="2" id="KW-1133">Transmembrane helix</keyword>
<evidence type="ECO:0000313" key="3">
    <source>
        <dbReference type="EMBL" id="RKN40815.1"/>
    </source>
</evidence>
<evidence type="ECO:0008006" key="5">
    <source>
        <dbReference type="Google" id="ProtNLM"/>
    </source>
</evidence>
<feature type="transmembrane region" description="Helical" evidence="2">
    <location>
        <begin position="6"/>
        <end position="27"/>
    </location>
</feature>
<evidence type="ECO:0000313" key="4">
    <source>
        <dbReference type="Proteomes" id="UP000272474"/>
    </source>
</evidence>
<protein>
    <recommendedName>
        <fullName evidence="5">DUF2746 domain-containing protein</fullName>
    </recommendedName>
</protein>
<accession>A0A3A9YY17</accession>
<evidence type="ECO:0000256" key="1">
    <source>
        <dbReference type="SAM" id="MobiDB-lite"/>
    </source>
</evidence>
<sequence>MSPEEIAAWTGAGVGVLALIGAGWRAARAAARVVGRVDDLVDDWKGTPARSGVPARPGLMARVAAIEEQTAQIADRVTAIEHELHPNSGASLRDAVDRVDRRTARLSPEG</sequence>
<keyword evidence="2" id="KW-0812">Transmembrane</keyword>
<evidence type="ECO:0000256" key="2">
    <source>
        <dbReference type="SAM" id="Phobius"/>
    </source>
</evidence>
<dbReference type="RefSeq" id="WP_120680638.1">
    <property type="nucleotide sequence ID" value="NZ_RBAL01000009.1"/>
</dbReference>
<dbReference type="Proteomes" id="UP000272474">
    <property type="component" value="Unassembled WGS sequence"/>
</dbReference>
<reference evidence="3 4" key="1">
    <citation type="journal article" date="2014" name="Int. J. Syst. Evol. Microbiol.">
        <title>Streptomyces hoynatensis sp. nov., isolated from deep marine sediment.</title>
        <authorList>
            <person name="Veyisoglu A."/>
            <person name="Sahin N."/>
        </authorList>
    </citation>
    <scope>NUCLEOTIDE SEQUENCE [LARGE SCALE GENOMIC DNA]</scope>
    <source>
        <strain evidence="3 4">KCTC 29097</strain>
    </source>
</reference>
<name>A0A3A9YY17_9ACTN</name>
<proteinExistence type="predicted"/>
<dbReference type="OrthoDB" id="4231640at2"/>
<feature type="region of interest" description="Disordered" evidence="1">
    <location>
        <begin position="84"/>
        <end position="110"/>
    </location>
</feature>
<keyword evidence="2" id="KW-0472">Membrane</keyword>
<comment type="caution">
    <text evidence="3">The sequence shown here is derived from an EMBL/GenBank/DDBJ whole genome shotgun (WGS) entry which is preliminary data.</text>
</comment>
<keyword evidence="4" id="KW-1185">Reference proteome</keyword>
<dbReference type="EMBL" id="RBAL01000009">
    <property type="protein sequence ID" value="RKN40815.1"/>
    <property type="molecule type" value="Genomic_DNA"/>
</dbReference>
<dbReference type="AlphaFoldDB" id="A0A3A9YY17"/>
<feature type="compositionally biased region" description="Basic and acidic residues" evidence="1">
    <location>
        <begin position="94"/>
        <end position="103"/>
    </location>
</feature>
<gene>
    <name evidence="3" type="ORF">D7294_17175</name>
</gene>
<organism evidence="3 4">
    <name type="scientific">Streptomyces hoynatensis</name>
    <dbReference type="NCBI Taxonomy" id="1141874"/>
    <lineage>
        <taxon>Bacteria</taxon>
        <taxon>Bacillati</taxon>
        <taxon>Actinomycetota</taxon>
        <taxon>Actinomycetes</taxon>
        <taxon>Kitasatosporales</taxon>
        <taxon>Streptomycetaceae</taxon>
        <taxon>Streptomyces</taxon>
    </lineage>
</organism>